<dbReference type="Pfam" id="PF04129">
    <property type="entry name" value="Vps52_CC"/>
    <property type="match status" value="1"/>
</dbReference>
<proteinExistence type="predicted"/>
<feature type="domain" description="Vps52 coiled-coil" evidence="2">
    <location>
        <begin position="60"/>
        <end position="197"/>
    </location>
</feature>
<dbReference type="InterPro" id="IPR048319">
    <property type="entry name" value="Vps52_CC"/>
</dbReference>
<dbReference type="PANTHER" id="PTHR14190:SF7">
    <property type="entry name" value="VACUOLAR PROTEIN SORTING-ASSOCIATED PROTEIN 52 HOMOLOG"/>
    <property type="match status" value="1"/>
</dbReference>
<accession>A0AAF0EM80</accession>
<gene>
    <name evidence="3" type="primary">VPS52</name>
    <name evidence="3" type="ORF">MNAN1_001932</name>
</gene>
<organism evidence="3 4">
    <name type="scientific">Malassezia nana</name>
    <dbReference type="NCBI Taxonomy" id="180528"/>
    <lineage>
        <taxon>Eukaryota</taxon>
        <taxon>Fungi</taxon>
        <taxon>Dikarya</taxon>
        <taxon>Basidiomycota</taxon>
        <taxon>Ustilaginomycotina</taxon>
        <taxon>Malasseziomycetes</taxon>
        <taxon>Malasseziales</taxon>
        <taxon>Malasseziaceae</taxon>
        <taxon>Malassezia</taxon>
    </lineage>
</organism>
<protein>
    <submittedName>
        <fullName evidence="3">Vacuolar protein sorting-associated protein 52</fullName>
    </submittedName>
</protein>
<evidence type="ECO:0000256" key="1">
    <source>
        <dbReference type="SAM" id="Coils"/>
    </source>
</evidence>
<dbReference type="GO" id="GO:0000938">
    <property type="term" value="C:GARP complex"/>
    <property type="evidence" value="ECO:0007669"/>
    <property type="project" value="TreeGrafter"/>
</dbReference>
<feature type="coiled-coil region" evidence="1">
    <location>
        <begin position="69"/>
        <end position="103"/>
    </location>
</feature>
<evidence type="ECO:0000259" key="2">
    <source>
        <dbReference type="Pfam" id="PF04129"/>
    </source>
</evidence>
<evidence type="ECO:0000313" key="4">
    <source>
        <dbReference type="Proteomes" id="UP001213623"/>
    </source>
</evidence>
<dbReference type="EMBL" id="CP119894">
    <property type="protein sequence ID" value="WFD26943.1"/>
    <property type="molecule type" value="Genomic_DNA"/>
</dbReference>
<dbReference type="InterPro" id="IPR007258">
    <property type="entry name" value="Vps52"/>
</dbReference>
<dbReference type="GO" id="GO:0006896">
    <property type="term" value="P:Golgi to vacuole transport"/>
    <property type="evidence" value="ECO:0007669"/>
    <property type="project" value="TreeGrafter"/>
</dbReference>
<dbReference type="GO" id="GO:0019905">
    <property type="term" value="F:syntaxin binding"/>
    <property type="evidence" value="ECO:0007669"/>
    <property type="project" value="TreeGrafter"/>
</dbReference>
<dbReference type="GO" id="GO:0005829">
    <property type="term" value="C:cytosol"/>
    <property type="evidence" value="ECO:0007669"/>
    <property type="project" value="GOC"/>
</dbReference>
<name>A0AAF0EM80_9BASI</name>
<evidence type="ECO:0000313" key="3">
    <source>
        <dbReference type="EMBL" id="WFD26943.1"/>
    </source>
</evidence>
<dbReference type="AlphaFoldDB" id="A0AAF0EM80"/>
<sequence length="598" mass="65617">MSDAAALAAALAEATRASSVSVMELCEAEVRNADHAHDAAVQARRPAWQALATQVRTSRQDLATMHTALEEFHTQLQRASEHISQLQQRSRALSEQLNERESEATALAEWLETAALPPPVVRLVCETSVGADLRGWVDAVRCVDAQQRVVAAYEAALPPPPPASARAEVVAVAEQCRTLMVQKIYTHLQALWQPIRTSVSTTLPILQFSVVLPHNEPLYHFLSLQAPRIAAEVQLSYVNAVRLYYEVAFRRYVKELKRILYRWNEPATQVAQAARRPNAGYARERLKYAQPSTDDAAVLAYQSEDATFVTCPEHLFHTLALVFLDTACSEYAFLARFFAGVGMRESHAPGAPIMPPSSMLSLTAEQSRTQGAIVTRETWRQAMEPPMALWAEFRQAVLALPNLPVLSLLTMARLTQALMRVAAARHCLMPELESALMQHVLEAWPLIAKALNAEVDALQALTVGAPVAPSANAGFLERWVPSYTDLSRGNASEELSQILAAYAQLFAGVVELATAEHEVMLLAGLGRMHTELVRLVREYATHEYARQPQRTSPAELCNIVPRALAAYAPEGEAPPDTHAAEAAKWSALAEALRGEAGT</sequence>
<dbReference type="GO" id="GO:0032456">
    <property type="term" value="P:endocytic recycling"/>
    <property type="evidence" value="ECO:0007669"/>
    <property type="project" value="TreeGrafter"/>
</dbReference>
<keyword evidence="1" id="KW-0175">Coiled coil</keyword>
<dbReference type="PANTHER" id="PTHR14190">
    <property type="entry name" value="SUPPRESSOR OF ACTIN MUTATIONS 2/VACUOLAR PROTEIN SORTING 52"/>
    <property type="match status" value="1"/>
</dbReference>
<dbReference type="GO" id="GO:0042147">
    <property type="term" value="P:retrograde transport, endosome to Golgi"/>
    <property type="evidence" value="ECO:0007669"/>
    <property type="project" value="TreeGrafter"/>
</dbReference>
<reference evidence="3" key="1">
    <citation type="submission" date="2023-03" db="EMBL/GenBank/DDBJ databases">
        <title>Mating type loci evolution in Malassezia.</title>
        <authorList>
            <person name="Coelho M.A."/>
        </authorList>
    </citation>
    <scope>NUCLEOTIDE SEQUENCE</scope>
    <source>
        <strain evidence="3">CBS 9557</strain>
    </source>
</reference>
<keyword evidence="4" id="KW-1185">Reference proteome</keyword>
<dbReference type="Proteomes" id="UP001213623">
    <property type="component" value="Chromosome 3"/>
</dbReference>